<proteinExistence type="predicted"/>
<feature type="transmembrane region" description="Helical" evidence="1">
    <location>
        <begin position="269"/>
        <end position="289"/>
    </location>
</feature>
<gene>
    <name evidence="3" type="ORF">ACFQHR_06460</name>
</gene>
<dbReference type="InterPro" id="IPR032176">
    <property type="entry name" value="DUF5009"/>
</dbReference>
<feature type="transmembrane region" description="Helical" evidence="1">
    <location>
        <begin position="77"/>
        <end position="100"/>
    </location>
</feature>
<evidence type="ECO:0000256" key="1">
    <source>
        <dbReference type="SAM" id="Phobius"/>
    </source>
</evidence>
<accession>A0ABW2DKQ0</accession>
<feature type="transmembrane region" description="Helical" evidence="1">
    <location>
        <begin position="142"/>
        <end position="160"/>
    </location>
</feature>
<feature type="transmembrane region" description="Helical" evidence="1">
    <location>
        <begin position="326"/>
        <end position="346"/>
    </location>
</feature>
<name>A0ABW2DKQ0_9BACT</name>
<protein>
    <submittedName>
        <fullName evidence="3">DUF5009 domain-containing protein</fullName>
    </submittedName>
</protein>
<keyword evidence="1" id="KW-1133">Transmembrane helix</keyword>
<dbReference type="Proteomes" id="UP001596405">
    <property type="component" value="Unassembled WGS sequence"/>
</dbReference>
<reference evidence="4" key="1">
    <citation type="journal article" date="2019" name="Int. J. Syst. Evol. Microbiol.">
        <title>The Global Catalogue of Microorganisms (GCM) 10K type strain sequencing project: providing services to taxonomists for standard genome sequencing and annotation.</title>
        <authorList>
            <consortium name="The Broad Institute Genomics Platform"/>
            <consortium name="The Broad Institute Genome Sequencing Center for Infectious Disease"/>
            <person name="Wu L."/>
            <person name="Ma J."/>
        </authorList>
    </citation>
    <scope>NUCLEOTIDE SEQUENCE [LARGE SCALE GENOMIC DNA]</scope>
    <source>
        <strain evidence="4">CGMCC 4.7393</strain>
    </source>
</reference>
<feature type="transmembrane region" description="Helical" evidence="1">
    <location>
        <begin position="172"/>
        <end position="189"/>
    </location>
</feature>
<dbReference type="EMBL" id="JBHSYQ010000003">
    <property type="protein sequence ID" value="MFC6997259.1"/>
    <property type="molecule type" value="Genomic_DNA"/>
</dbReference>
<feature type="transmembrane region" description="Helical" evidence="1">
    <location>
        <begin position="358"/>
        <end position="375"/>
    </location>
</feature>
<sequence length="488" mass="54450">MTVVTSQVLEAAPVEVQKHLASVTAPARAFGLDALRGLAIIGMVFSGVFPHESPWPGWMFHAQVGPPDFTYTPTVPGITWVDLVFPFFLFSMGAAFPLAMSRKIGQGQTGEVLLNVLKRGALLVFFAIVIRNLNWFGLQGPGWVNQLTSLITFACFFLVFMRFTSLKGSQEVLVKLIGFIVIAGLVWAHDSFTAFEFSKSNNDIIIVVLANMAVVGSVIWLLTRGNILLRMGVLALFAAVWLTHEIEGSWTSAIYNFHPSLNWMYQFRFLKYLCIVLPGSILGDLMLKYRTVGETTGKGSISKLLLGSLCLALVIINLYGLYTRQIYLTLAVDAVLCLVGFCLLHKTITKQEQLWRQVFGWGVFLLWLGLAFEPLEGGIKKDPSSFSYWFLTSGLAFFTYILCDILSQRFHKNLFWKSIIQSGQNPMVAYVGTAFLVSPLLALTHFSEVLETLREINVYLGIVKAFVIAGLVVAVTVYTTRKGWFWRT</sequence>
<feature type="transmembrane region" description="Helical" evidence="1">
    <location>
        <begin position="427"/>
        <end position="446"/>
    </location>
</feature>
<keyword evidence="4" id="KW-1185">Reference proteome</keyword>
<organism evidence="3 4">
    <name type="scientific">Rufibacter roseus</name>
    <dbReference type="NCBI Taxonomy" id="1567108"/>
    <lineage>
        <taxon>Bacteria</taxon>
        <taxon>Pseudomonadati</taxon>
        <taxon>Bacteroidota</taxon>
        <taxon>Cytophagia</taxon>
        <taxon>Cytophagales</taxon>
        <taxon>Hymenobacteraceae</taxon>
        <taxon>Rufibacter</taxon>
    </lineage>
</organism>
<keyword evidence="1" id="KW-0812">Transmembrane</keyword>
<feature type="transmembrane region" description="Helical" evidence="1">
    <location>
        <begin position="458"/>
        <end position="478"/>
    </location>
</feature>
<feature type="domain" description="DUF5009" evidence="2">
    <location>
        <begin position="28"/>
        <end position="284"/>
    </location>
</feature>
<dbReference type="Pfam" id="PF16401">
    <property type="entry name" value="DUF5009"/>
    <property type="match status" value="1"/>
</dbReference>
<evidence type="ECO:0000313" key="3">
    <source>
        <dbReference type="EMBL" id="MFC6997259.1"/>
    </source>
</evidence>
<evidence type="ECO:0000259" key="2">
    <source>
        <dbReference type="Pfam" id="PF16401"/>
    </source>
</evidence>
<dbReference type="RefSeq" id="WP_082882829.1">
    <property type="nucleotide sequence ID" value="NZ_JBHSYQ010000003.1"/>
</dbReference>
<feature type="transmembrane region" description="Helical" evidence="1">
    <location>
        <begin position="301"/>
        <end position="320"/>
    </location>
</feature>
<feature type="transmembrane region" description="Helical" evidence="1">
    <location>
        <begin position="387"/>
        <end position="406"/>
    </location>
</feature>
<keyword evidence="1" id="KW-0472">Membrane</keyword>
<dbReference type="PANTHER" id="PTHR31061:SF24">
    <property type="entry name" value="LD22376P"/>
    <property type="match status" value="1"/>
</dbReference>
<feature type="transmembrane region" description="Helical" evidence="1">
    <location>
        <begin position="204"/>
        <end position="222"/>
    </location>
</feature>
<feature type="transmembrane region" description="Helical" evidence="1">
    <location>
        <begin position="227"/>
        <end position="244"/>
    </location>
</feature>
<evidence type="ECO:0000313" key="4">
    <source>
        <dbReference type="Proteomes" id="UP001596405"/>
    </source>
</evidence>
<comment type="caution">
    <text evidence="3">The sequence shown here is derived from an EMBL/GenBank/DDBJ whole genome shotgun (WGS) entry which is preliminary data.</text>
</comment>
<dbReference type="PANTHER" id="PTHR31061">
    <property type="entry name" value="LD22376P"/>
    <property type="match status" value="1"/>
</dbReference>